<dbReference type="Pfam" id="PF14525">
    <property type="entry name" value="AraC_binding_2"/>
    <property type="match status" value="1"/>
</dbReference>
<evidence type="ECO:0000256" key="1">
    <source>
        <dbReference type="SAM" id="MobiDB-lite"/>
    </source>
</evidence>
<sequence>MARSMSITLSSRMSDDHGTDTHADTDHRRFGDGTLWSFAGVEVVDVVQSPTPPIPIFRHVSPLHGERIAVMFLLEGEVQVSYEGALLRFLAGSAAYIVTGTTTTVEASETCHAVIVSLSRKRLRDAGIDAEHTFGAFAATTARTSPLLTYTLALIDSVRERALPAEPTAGVLTDLVAGLFHADSAVYG</sequence>
<organism evidence="3 4">
    <name type="scientific">Subtercola boreus</name>
    <dbReference type="NCBI Taxonomy" id="120213"/>
    <lineage>
        <taxon>Bacteria</taxon>
        <taxon>Bacillati</taxon>
        <taxon>Actinomycetota</taxon>
        <taxon>Actinomycetes</taxon>
        <taxon>Micrococcales</taxon>
        <taxon>Microbacteriaceae</taxon>
        <taxon>Subtercola</taxon>
    </lineage>
</organism>
<dbReference type="AlphaFoldDB" id="A0A3E0VJA0"/>
<proteinExistence type="predicted"/>
<evidence type="ECO:0000259" key="2">
    <source>
        <dbReference type="Pfam" id="PF14525"/>
    </source>
</evidence>
<reference evidence="3 4" key="1">
    <citation type="submission" date="2017-04" db="EMBL/GenBank/DDBJ databases">
        <title>Comparative genome analysis of Subtercola boreus.</title>
        <authorList>
            <person name="Cho Y.-J."/>
            <person name="Cho A."/>
            <person name="Kim O.-S."/>
            <person name="Lee J.-I."/>
        </authorList>
    </citation>
    <scope>NUCLEOTIDE SEQUENCE [LARGE SCALE GENOMIC DNA]</scope>
    <source>
        <strain evidence="3 4">K300</strain>
    </source>
</reference>
<keyword evidence="4" id="KW-1185">Reference proteome</keyword>
<evidence type="ECO:0000313" key="4">
    <source>
        <dbReference type="Proteomes" id="UP000256486"/>
    </source>
</evidence>
<feature type="compositionally biased region" description="Basic and acidic residues" evidence="1">
    <location>
        <begin position="13"/>
        <end position="26"/>
    </location>
</feature>
<name>A0A3E0VJA0_9MICO</name>
<comment type="caution">
    <text evidence="3">The sequence shown here is derived from an EMBL/GenBank/DDBJ whole genome shotgun (WGS) entry which is preliminary data.</text>
</comment>
<gene>
    <name evidence="3" type="ORF">B7R54_11685</name>
</gene>
<protein>
    <recommendedName>
        <fullName evidence="2">Transcription regulator HTH AraC- type ligand binding domain-containing protein</fullName>
    </recommendedName>
</protein>
<feature type="domain" description="Transcription regulator HTH AraC- type ligand binding" evidence="2">
    <location>
        <begin position="20"/>
        <end position="179"/>
    </location>
</feature>
<feature type="region of interest" description="Disordered" evidence="1">
    <location>
        <begin position="1"/>
        <end position="26"/>
    </location>
</feature>
<dbReference type="InterPro" id="IPR035418">
    <property type="entry name" value="AraC-bd_2"/>
</dbReference>
<feature type="compositionally biased region" description="Polar residues" evidence="1">
    <location>
        <begin position="1"/>
        <end position="12"/>
    </location>
</feature>
<evidence type="ECO:0000313" key="3">
    <source>
        <dbReference type="EMBL" id="RFA09791.1"/>
    </source>
</evidence>
<dbReference type="Proteomes" id="UP000256486">
    <property type="component" value="Unassembled WGS sequence"/>
</dbReference>
<accession>A0A3E0VJA0</accession>
<dbReference type="OrthoDB" id="5121612at2"/>
<dbReference type="EMBL" id="NBWZ01000001">
    <property type="protein sequence ID" value="RFA09791.1"/>
    <property type="molecule type" value="Genomic_DNA"/>
</dbReference>